<evidence type="ECO:0000313" key="1">
    <source>
        <dbReference type="EMBL" id="GBP05081.1"/>
    </source>
</evidence>
<reference evidence="1 2" key="1">
    <citation type="journal article" date="2019" name="Commun. Biol.">
        <title>The bagworm genome reveals a unique fibroin gene that provides high tensile strength.</title>
        <authorList>
            <person name="Kono N."/>
            <person name="Nakamura H."/>
            <person name="Ohtoshi R."/>
            <person name="Tomita M."/>
            <person name="Numata K."/>
            <person name="Arakawa K."/>
        </authorList>
    </citation>
    <scope>NUCLEOTIDE SEQUENCE [LARGE SCALE GENOMIC DNA]</scope>
</reference>
<dbReference type="EMBL" id="BGZK01000016">
    <property type="protein sequence ID" value="GBP05081.1"/>
    <property type="molecule type" value="Genomic_DNA"/>
</dbReference>
<keyword evidence="2" id="KW-1185">Reference proteome</keyword>
<dbReference type="Proteomes" id="UP000299102">
    <property type="component" value="Unassembled WGS sequence"/>
</dbReference>
<dbReference type="AlphaFoldDB" id="A0A4C1SVK8"/>
<comment type="caution">
    <text evidence="1">The sequence shown here is derived from an EMBL/GenBank/DDBJ whole genome shotgun (WGS) entry which is preliminary data.</text>
</comment>
<evidence type="ECO:0000313" key="2">
    <source>
        <dbReference type="Proteomes" id="UP000299102"/>
    </source>
</evidence>
<gene>
    <name evidence="1" type="ORF">EVAR_3413_1</name>
</gene>
<protein>
    <submittedName>
        <fullName evidence="1">Uncharacterized protein</fullName>
    </submittedName>
</protein>
<name>A0A4C1SVK8_EUMVA</name>
<organism evidence="1 2">
    <name type="scientific">Eumeta variegata</name>
    <name type="common">Bagworm moth</name>
    <name type="synonym">Eumeta japonica</name>
    <dbReference type="NCBI Taxonomy" id="151549"/>
    <lineage>
        <taxon>Eukaryota</taxon>
        <taxon>Metazoa</taxon>
        <taxon>Ecdysozoa</taxon>
        <taxon>Arthropoda</taxon>
        <taxon>Hexapoda</taxon>
        <taxon>Insecta</taxon>
        <taxon>Pterygota</taxon>
        <taxon>Neoptera</taxon>
        <taxon>Endopterygota</taxon>
        <taxon>Lepidoptera</taxon>
        <taxon>Glossata</taxon>
        <taxon>Ditrysia</taxon>
        <taxon>Tineoidea</taxon>
        <taxon>Psychidae</taxon>
        <taxon>Oiketicinae</taxon>
        <taxon>Eumeta</taxon>
    </lineage>
</organism>
<sequence>MLSGDGDTPVPLRVYTYKAALPSLSTLLERTQKKTTLDHDRIDFLGHNALDLLKNIQGAERLQEEYTRHTPSLGRWKERRRRLITQSGIKCINLCAWNGSNCVTSTCVGGEIAPGRRPGRAGAPRPAPRPAALKYTRSFINDRPALCCRVNNELKLLQPAH</sequence>
<proteinExistence type="predicted"/>
<accession>A0A4C1SVK8</accession>